<feature type="domain" description="CRAL/TRIO N-terminal" evidence="1">
    <location>
        <begin position="10"/>
        <end position="35"/>
    </location>
</feature>
<organism evidence="2 3">
    <name type="scientific">Halocaridina rubra</name>
    <name type="common">Hawaiian red shrimp</name>
    <dbReference type="NCBI Taxonomy" id="373956"/>
    <lineage>
        <taxon>Eukaryota</taxon>
        <taxon>Metazoa</taxon>
        <taxon>Ecdysozoa</taxon>
        <taxon>Arthropoda</taxon>
        <taxon>Crustacea</taxon>
        <taxon>Multicrustacea</taxon>
        <taxon>Malacostraca</taxon>
        <taxon>Eumalacostraca</taxon>
        <taxon>Eucarida</taxon>
        <taxon>Decapoda</taxon>
        <taxon>Pleocyemata</taxon>
        <taxon>Caridea</taxon>
        <taxon>Atyoidea</taxon>
        <taxon>Atyidae</taxon>
        <taxon>Halocaridina</taxon>
    </lineage>
</organism>
<dbReference type="InterPro" id="IPR036865">
    <property type="entry name" value="CRAL-TRIO_dom_sf"/>
</dbReference>
<dbReference type="Gene3D" id="3.40.525.10">
    <property type="entry name" value="CRAL-TRIO lipid binding domain"/>
    <property type="match status" value="1"/>
</dbReference>
<dbReference type="GO" id="GO:0016020">
    <property type="term" value="C:membrane"/>
    <property type="evidence" value="ECO:0007669"/>
    <property type="project" value="TreeGrafter"/>
</dbReference>
<sequence>MITLDFCYLHDWTILRFLRGCKFSLEKTKQKIDMFYTCKSLCPEWYTNRDPQDKKMREILEMGMFLPLPGYDPEGRKVVIIRTGAHDPKTTPMDVVLKATTFINDVMIEEDEQHAITGVVQLLDMNGVTAAHALQMSPPLAKKAMTIWQLAVLI</sequence>
<dbReference type="PANTHER" id="PTHR10174">
    <property type="entry name" value="ALPHA-TOCOPHEROL TRANSFER PROTEIN-RELATED"/>
    <property type="match status" value="1"/>
</dbReference>
<dbReference type="Pfam" id="PF00650">
    <property type="entry name" value="CRAL_TRIO"/>
    <property type="match status" value="1"/>
</dbReference>
<dbReference type="SUPFAM" id="SSF52087">
    <property type="entry name" value="CRAL/TRIO domain"/>
    <property type="match status" value="1"/>
</dbReference>
<evidence type="ECO:0000313" key="3">
    <source>
        <dbReference type="Proteomes" id="UP001381693"/>
    </source>
</evidence>
<dbReference type="InterPro" id="IPR011074">
    <property type="entry name" value="CRAL/TRIO_N_dom"/>
</dbReference>
<dbReference type="InterPro" id="IPR036273">
    <property type="entry name" value="CRAL/TRIO_N_dom_sf"/>
</dbReference>
<keyword evidence="3" id="KW-1185">Reference proteome</keyword>
<gene>
    <name evidence="2" type="ORF">SK128_017445</name>
</gene>
<evidence type="ECO:0000259" key="1">
    <source>
        <dbReference type="SMART" id="SM01100"/>
    </source>
</evidence>
<dbReference type="CDD" id="cd00170">
    <property type="entry name" value="SEC14"/>
    <property type="match status" value="1"/>
</dbReference>
<evidence type="ECO:0000313" key="2">
    <source>
        <dbReference type="EMBL" id="KAK7086576.1"/>
    </source>
</evidence>
<dbReference type="Proteomes" id="UP001381693">
    <property type="component" value="Unassembled WGS sequence"/>
</dbReference>
<dbReference type="AlphaFoldDB" id="A0AAN9AGN2"/>
<dbReference type="SMART" id="SM01100">
    <property type="entry name" value="CRAL_TRIO_N"/>
    <property type="match status" value="1"/>
</dbReference>
<proteinExistence type="predicted"/>
<protein>
    <recommendedName>
        <fullName evidence="1">CRAL/TRIO N-terminal domain-containing protein</fullName>
    </recommendedName>
</protein>
<dbReference type="SUPFAM" id="SSF46938">
    <property type="entry name" value="CRAL/TRIO N-terminal domain"/>
    <property type="match status" value="1"/>
</dbReference>
<reference evidence="2 3" key="1">
    <citation type="submission" date="2023-11" db="EMBL/GenBank/DDBJ databases">
        <title>Halocaridina rubra genome assembly.</title>
        <authorList>
            <person name="Smith C."/>
        </authorList>
    </citation>
    <scope>NUCLEOTIDE SEQUENCE [LARGE SCALE GENOMIC DNA]</scope>
    <source>
        <strain evidence="2">EP-1</strain>
        <tissue evidence="2">Whole</tissue>
    </source>
</reference>
<dbReference type="EMBL" id="JAXCGZ010000147">
    <property type="protein sequence ID" value="KAK7086576.1"/>
    <property type="molecule type" value="Genomic_DNA"/>
</dbReference>
<accession>A0AAN9AGN2</accession>
<dbReference type="PANTHER" id="PTHR10174:SF224">
    <property type="entry name" value="RETINOL-BINDING PROTEIN PINTA"/>
    <property type="match status" value="1"/>
</dbReference>
<name>A0AAN9AGN2_HALRR</name>
<dbReference type="GO" id="GO:1902936">
    <property type="term" value="F:phosphatidylinositol bisphosphate binding"/>
    <property type="evidence" value="ECO:0007669"/>
    <property type="project" value="TreeGrafter"/>
</dbReference>
<dbReference type="InterPro" id="IPR001251">
    <property type="entry name" value="CRAL-TRIO_dom"/>
</dbReference>
<comment type="caution">
    <text evidence="2">The sequence shown here is derived from an EMBL/GenBank/DDBJ whole genome shotgun (WGS) entry which is preliminary data.</text>
</comment>